<dbReference type="PANTHER" id="PTHR40275:SF1">
    <property type="entry name" value="SSL7038 PROTEIN"/>
    <property type="match status" value="1"/>
</dbReference>
<gene>
    <name evidence="1" type="ORF">FPL11_06815</name>
</gene>
<dbReference type="RefSeq" id="WP_144347970.1">
    <property type="nucleotide sequence ID" value="NZ_VMKP01000003.1"/>
</dbReference>
<evidence type="ECO:0000313" key="1">
    <source>
        <dbReference type="EMBL" id="TVO64370.1"/>
    </source>
</evidence>
<dbReference type="PANTHER" id="PTHR40275">
    <property type="entry name" value="SSL7038 PROTEIN"/>
    <property type="match status" value="1"/>
</dbReference>
<sequence>MTTTRLFDPAEFLDDETVIAHYLSQTLAEGDTDEVLEAINHVARARGMSEIAEQSGLGRESLYKALRPGAQPRFDTIARVLWALGVRLETRPVHEQPLALDEAEASTGARSGDA</sequence>
<dbReference type="SUPFAM" id="SSF47413">
    <property type="entry name" value="lambda repressor-like DNA-binding domains"/>
    <property type="match status" value="1"/>
</dbReference>
<dbReference type="GO" id="GO:0003677">
    <property type="term" value="F:DNA binding"/>
    <property type="evidence" value="ECO:0007669"/>
    <property type="project" value="InterPro"/>
</dbReference>
<reference evidence="1 2" key="1">
    <citation type="submission" date="2019-07" db="EMBL/GenBank/DDBJ databases">
        <title>Reclasification of Spiribacter aquaticus.</title>
        <authorList>
            <person name="Leon M.J."/>
            <person name="Sanchez-Porro C."/>
            <person name="Ventosa A."/>
        </authorList>
    </citation>
    <scope>NUCLEOTIDE SEQUENCE [LARGE SCALE GENOMIC DNA]</scope>
    <source>
        <strain evidence="1 2">SP30</strain>
    </source>
</reference>
<name>A0A557RGT0_9GAMM</name>
<dbReference type="InterPro" id="IPR010982">
    <property type="entry name" value="Lambda_DNA-bd_dom_sf"/>
</dbReference>
<dbReference type="InterPro" id="IPR014057">
    <property type="entry name" value="HI1420"/>
</dbReference>
<proteinExistence type="predicted"/>
<keyword evidence="2" id="KW-1185">Reference proteome</keyword>
<protein>
    <submittedName>
        <fullName evidence="1">Putative addiction module antidote protein</fullName>
    </submittedName>
</protein>
<accession>A0A557RGT0</accession>
<dbReference type="Proteomes" id="UP000316688">
    <property type="component" value="Unassembled WGS sequence"/>
</dbReference>
<dbReference type="EMBL" id="VMKP01000003">
    <property type="protein sequence ID" value="TVO64370.1"/>
    <property type="molecule type" value="Genomic_DNA"/>
</dbReference>
<dbReference type="NCBIfam" id="TIGR02684">
    <property type="entry name" value="dnstrm_HI1420"/>
    <property type="match status" value="1"/>
</dbReference>
<evidence type="ECO:0000313" key="2">
    <source>
        <dbReference type="Proteomes" id="UP000316688"/>
    </source>
</evidence>
<organism evidence="1 2">
    <name type="scientific">Spiribacter aquaticus</name>
    <dbReference type="NCBI Taxonomy" id="1935996"/>
    <lineage>
        <taxon>Bacteria</taxon>
        <taxon>Pseudomonadati</taxon>
        <taxon>Pseudomonadota</taxon>
        <taxon>Gammaproteobacteria</taxon>
        <taxon>Chromatiales</taxon>
        <taxon>Ectothiorhodospiraceae</taxon>
        <taxon>Spiribacter</taxon>
    </lineage>
</organism>
<comment type="caution">
    <text evidence="1">The sequence shown here is derived from an EMBL/GenBank/DDBJ whole genome shotgun (WGS) entry which is preliminary data.</text>
</comment>
<dbReference type="Pfam" id="PF21716">
    <property type="entry name" value="dnstrm_HI1420"/>
    <property type="match status" value="1"/>
</dbReference>
<dbReference type="AlphaFoldDB" id="A0A557RGT0"/>